<dbReference type="InterPro" id="IPR008927">
    <property type="entry name" value="6-PGluconate_DH-like_C_sf"/>
</dbReference>
<dbReference type="Proteomes" id="UP000326877">
    <property type="component" value="Unassembled WGS sequence"/>
</dbReference>
<gene>
    <name evidence="4" type="ORF">BDV23DRAFT_188077</name>
</gene>
<dbReference type="InterPro" id="IPR013752">
    <property type="entry name" value="KPA_reductase"/>
</dbReference>
<sequence length="264" mass="29050">MPHSETSPRIYVLGLGNIGTFTEHALSKIPALQLLQYRRNSAILFLQDGNGTINELNPFLFPDPANGPNYFTGVISDGVTLTQPFHATHKGFASISPGLLPRPGCAPEPNSQYLLDILPLSPRLNATSYPYTEVLQIQLEKLAVNALCNPLCAPNDAPNGFLFSISETRKGILTEISKAVLVLPELRGVGGVREQFVVERLEVTVKTILVKTAESTCPMVRNLRAERETEVRFTNGHWGRRGREVGVKTPANGYLVEEVVRSKY</sequence>
<keyword evidence="2" id="KW-0560">Oxidoreductase</keyword>
<evidence type="ECO:0000256" key="1">
    <source>
        <dbReference type="ARBA" id="ARBA00022857"/>
    </source>
</evidence>
<dbReference type="PANTHER" id="PTHR43765:SF2">
    <property type="entry name" value="2-DEHYDROPANTOATE 2-REDUCTASE"/>
    <property type="match status" value="1"/>
</dbReference>
<dbReference type="InterPro" id="IPR013328">
    <property type="entry name" value="6PGD_dom2"/>
</dbReference>
<dbReference type="Pfam" id="PF08546">
    <property type="entry name" value="ApbA_C"/>
    <property type="match status" value="1"/>
</dbReference>
<dbReference type="AlphaFoldDB" id="A0A5N7BVG4"/>
<dbReference type="GO" id="GO:0005739">
    <property type="term" value="C:mitochondrion"/>
    <property type="evidence" value="ECO:0007669"/>
    <property type="project" value="TreeGrafter"/>
</dbReference>
<keyword evidence="1" id="KW-0521">NADP</keyword>
<name>A0A5N7BVG4_PETAA</name>
<accession>A0A5N7BVG4</accession>
<dbReference type="EMBL" id="ML735330">
    <property type="protein sequence ID" value="KAE8385633.1"/>
    <property type="molecule type" value="Genomic_DNA"/>
</dbReference>
<dbReference type="Gene3D" id="1.10.1040.10">
    <property type="entry name" value="N-(1-d-carboxylethyl)-l-norvaline Dehydrogenase, domain 2"/>
    <property type="match status" value="1"/>
</dbReference>
<protein>
    <submittedName>
        <fullName evidence="4">Ketopantoate reductase PanE/ApbA C terminal-domain-containing protein</fullName>
    </submittedName>
</protein>
<feature type="domain" description="Ketopantoate reductase C-terminal" evidence="3">
    <location>
        <begin position="134"/>
        <end position="258"/>
    </location>
</feature>
<dbReference type="PANTHER" id="PTHR43765">
    <property type="entry name" value="2-DEHYDROPANTOATE 2-REDUCTASE-RELATED"/>
    <property type="match status" value="1"/>
</dbReference>
<dbReference type="SUPFAM" id="SSF48179">
    <property type="entry name" value="6-phosphogluconate dehydrogenase C-terminal domain-like"/>
    <property type="match status" value="1"/>
</dbReference>
<reference evidence="4" key="1">
    <citation type="submission" date="2019-04" db="EMBL/GenBank/DDBJ databases">
        <title>Friends and foes A comparative genomics studyof 23 Aspergillus species from section Flavi.</title>
        <authorList>
            <consortium name="DOE Joint Genome Institute"/>
            <person name="Kjaerbolling I."/>
            <person name="Vesth T."/>
            <person name="Frisvad J.C."/>
            <person name="Nybo J.L."/>
            <person name="Theobald S."/>
            <person name="Kildgaard S."/>
            <person name="Isbrandt T."/>
            <person name="Kuo A."/>
            <person name="Sato A."/>
            <person name="Lyhne E.K."/>
            <person name="Kogle M.E."/>
            <person name="Wiebenga A."/>
            <person name="Kun R.S."/>
            <person name="Lubbers R.J."/>
            <person name="Makela M.R."/>
            <person name="Barry K."/>
            <person name="Chovatia M."/>
            <person name="Clum A."/>
            <person name="Daum C."/>
            <person name="Haridas S."/>
            <person name="He G."/>
            <person name="LaButti K."/>
            <person name="Lipzen A."/>
            <person name="Mondo S."/>
            <person name="Riley R."/>
            <person name="Salamov A."/>
            <person name="Simmons B.A."/>
            <person name="Magnuson J.K."/>
            <person name="Henrissat B."/>
            <person name="Mortensen U.H."/>
            <person name="Larsen T.O."/>
            <person name="Devries R.P."/>
            <person name="Grigoriev I.V."/>
            <person name="Machida M."/>
            <person name="Baker S.E."/>
            <person name="Andersen M.R."/>
        </authorList>
    </citation>
    <scope>NUCLEOTIDE SEQUENCE [LARGE SCALE GENOMIC DNA]</scope>
    <source>
        <strain evidence="4">IBT 14317</strain>
    </source>
</reference>
<dbReference type="GO" id="GO:0008677">
    <property type="term" value="F:2-dehydropantoate 2-reductase activity"/>
    <property type="evidence" value="ECO:0007669"/>
    <property type="project" value="TreeGrafter"/>
</dbReference>
<dbReference type="InterPro" id="IPR050838">
    <property type="entry name" value="Ketopantoate_reductase"/>
</dbReference>
<dbReference type="OrthoDB" id="73846at2759"/>
<evidence type="ECO:0000313" key="4">
    <source>
        <dbReference type="EMBL" id="KAE8385633.1"/>
    </source>
</evidence>
<dbReference type="GO" id="GO:0050661">
    <property type="term" value="F:NADP binding"/>
    <property type="evidence" value="ECO:0007669"/>
    <property type="project" value="TreeGrafter"/>
</dbReference>
<organism evidence="4">
    <name type="scientific">Petromyces alliaceus</name>
    <name type="common">Aspergillus alliaceus</name>
    <dbReference type="NCBI Taxonomy" id="209559"/>
    <lineage>
        <taxon>Eukaryota</taxon>
        <taxon>Fungi</taxon>
        <taxon>Dikarya</taxon>
        <taxon>Ascomycota</taxon>
        <taxon>Pezizomycotina</taxon>
        <taxon>Eurotiomycetes</taxon>
        <taxon>Eurotiomycetidae</taxon>
        <taxon>Eurotiales</taxon>
        <taxon>Aspergillaceae</taxon>
        <taxon>Aspergillus</taxon>
        <taxon>Aspergillus subgen. Circumdati</taxon>
    </lineage>
</organism>
<proteinExistence type="predicted"/>
<evidence type="ECO:0000259" key="3">
    <source>
        <dbReference type="Pfam" id="PF08546"/>
    </source>
</evidence>
<evidence type="ECO:0000256" key="2">
    <source>
        <dbReference type="ARBA" id="ARBA00023002"/>
    </source>
</evidence>